<dbReference type="EMBL" id="PYSW02000038">
    <property type="protein sequence ID" value="KAG2377425.1"/>
    <property type="molecule type" value="Genomic_DNA"/>
</dbReference>
<proteinExistence type="predicted"/>
<organism evidence="3 4">
    <name type="scientific">Naegleria lovaniensis</name>
    <name type="common">Amoeba</name>
    <dbReference type="NCBI Taxonomy" id="51637"/>
    <lineage>
        <taxon>Eukaryota</taxon>
        <taxon>Discoba</taxon>
        <taxon>Heterolobosea</taxon>
        <taxon>Tetramitia</taxon>
        <taxon>Eutetramitia</taxon>
        <taxon>Vahlkampfiidae</taxon>
        <taxon>Naegleria</taxon>
    </lineage>
</organism>
<accession>A0AA88KF13</accession>
<evidence type="ECO:0000259" key="2">
    <source>
        <dbReference type="Pfam" id="PF12937"/>
    </source>
</evidence>
<evidence type="ECO:0000256" key="1">
    <source>
        <dbReference type="SAM" id="MobiDB-lite"/>
    </source>
</evidence>
<reference evidence="3 4" key="1">
    <citation type="journal article" date="2018" name="BMC Genomics">
        <title>The genome of Naegleria lovaniensis, the basis for a comparative approach to unravel pathogenicity factors of the human pathogenic amoeba N. fowleri.</title>
        <authorList>
            <person name="Liechti N."/>
            <person name="Schurch N."/>
            <person name="Bruggmann R."/>
            <person name="Wittwer M."/>
        </authorList>
    </citation>
    <scope>NUCLEOTIDE SEQUENCE [LARGE SCALE GENOMIC DNA]</scope>
    <source>
        <strain evidence="3 4">ATCC 30569</strain>
    </source>
</reference>
<dbReference type="InterPro" id="IPR036047">
    <property type="entry name" value="F-box-like_dom_sf"/>
</dbReference>
<dbReference type="AlphaFoldDB" id="A0AA88KF13"/>
<name>A0AA88KF13_NAELO</name>
<feature type="domain" description="F-box" evidence="2">
    <location>
        <begin position="36"/>
        <end position="74"/>
    </location>
</feature>
<comment type="caution">
    <text evidence="3">The sequence shown here is derived from an EMBL/GenBank/DDBJ whole genome shotgun (WGS) entry which is preliminary data.</text>
</comment>
<evidence type="ECO:0000313" key="4">
    <source>
        <dbReference type="Proteomes" id="UP000816034"/>
    </source>
</evidence>
<dbReference type="Pfam" id="PF12937">
    <property type="entry name" value="F-box-like"/>
    <property type="match status" value="1"/>
</dbReference>
<dbReference type="SUPFAM" id="SSF81383">
    <property type="entry name" value="F-box domain"/>
    <property type="match status" value="1"/>
</dbReference>
<sequence>MFQQARVVSGSSHDQASYKPRPHDASTPPSLVFYLNDILYHIFSYSLLPIVQFRYSLVCKHWYEFSNSSLFYKNYQKDFGGLGGSLVNPKHSDIKKYLFDWVEFVEHLYPQEYNTMQLMRPSMSIEDFSKLSNSEIELKFTKPFQEKFFQDYWRTIKRSKLITMDNGSGKRVSFFTFTHGSDVIHFAFVDSNGDLLNIDSKFANAKQHKQCYLYYEHYTDSLGISETDISIEGSDWFCNQFKPYVNVLGRGLFLSMMEFVCLFGVKPFKTTKKSSNSPHQPCYMYEMRTNISLSALKDKPHPMRKQAHHIHHKLLSNSNSLLQKALVKKDSHWWYRLLNAGYTIPVTSLETLAFDHHFDSEHVQFFYAYCDKHDLKQVAMQVTRARVVSLLSKGKSFIEQLCSGFDRFGLSDYFPREVCSTVLCDQATGIPNYDLIDCLKMNIRNDFYCPFDLRNVHEKQEITVKADATRILFLFESEKSQQEFSQVLPQSNPLLSKAQVEYRYLSPQLLQNKDMIWKQSKSNGVTTDIACYCVNTITKYIRAMETHVRVLKLLKNSKEGGLLLLFIFKQCQMNPTKFNDLFGGLGEDVKMLWLPDETFMLERFNSAIFQ</sequence>
<gene>
    <name evidence="3" type="ORF">C9374_009336</name>
</gene>
<dbReference type="InterPro" id="IPR001810">
    <property type="entry name" value="F-box_dom"/>
</dbReference>
<protein>
    <recommendedName>
        <fullName evidence="2">F-box domain-containing protein</fullName>
    </recommendedName>
</protein>
<dbReference type="Proteomes" id="UP000816034">
    <property type="component" value="Unassembled WGS sequence"/>
</dbReference>
<feature type="region of interest" description="Disordered" evidence="1">
    <location>
        <begin position="1"/>
        <end position="25"/>
    </location>
</feature>
<keyword evidence="4" id="KW-1185">Reference proteome</keyword>
<evidence type="ECO:0000313" key="3">
    <source>
        <dbReference type="EMBL" id="KAG2377425.1"/>
    </source>
</evidence>
<dbReference type="GeneID" id="68101790"/>
<dbReference type="RefSeq" id="XP_044544687.1">
    <property type="nucleotide sequence ID" value="XM_044699512.1"/>
</dbReference>